<comment type="caution">
    <text evidence="3">Lacks conserved residue(s) required for the propagation of feature annotation.</text>
</comment>
<feature type="region of interest" description="Disordered" evidence="4">
    <location>
        <begin position="226"/>
        <end position="246"/>
    </location>
</feature>
<evidence type="ECO:0000259" key="6">
    <source>
        <dbReference type="PROSITE" id="PS01180"/>
    </source>
</evidence>
<gene>
    <name evidence="7" type="primary">BMP1</name>
    <name evidence="7" type="ORF">BLAG_LOCUS23423</name>
</gene>
<dbReference type="InterPro" id="IPR000859">
    <property type="entry name" value="CUB_dom"/>
</dbReference>
<keyword evidence="2" id="KW-1015">Disulfide bond</keyword>
<keyword evidence="8" id="KW-1185">Reference proteome</keyword>
<dbReference type="Gene3D" id="2.60.120.290">
    <property type="entry name" value="Spermadhesin, CUB domain"/>
    <property type="match status" value="1"/>
</dbReference>
<keyword evidence="5" id="KW-0472">Membrane</keyword>
<dbReference type="PANTHER" id="PTHR24251:SF30">
    <property type="entry name" value="MEMBRANE FRIZZLED-RELATED PROTEIN"/>
    <property type="match status" value="1"/>
</dbReference>
<dbReference type="Proteomes" id="UP000838412">
    <property type="component" value="Chromosome 8"/>
</dbReference>
<name>A0A8K0ABF7_BRALA</name>
<evidence type="ECO:0000256" key="1">
    <source>
        <dbReference type="ARBA" id="ARBA00022737"/>
    </source>
</evidence>
<dbReference type="SMART" id="SM00042">
    <property type="entry name" value="CUB"/>
    <property type="match status" value="1"/>
</dbReference>
<dbReference type="Pfam" id="PF00431">
    <property type="entry name" value="CUB"/>
    <property type="match status" value="1"/>
</dbReference>
<accession>A0A8K0ABF7</accession>
<dbReference type="OrthoDB" id="6369184at2759"/>
<keyword evidence="1" id="KW-0677">Repeat</keyword>
<sequence>MPSNKFYCGAILFFAGVLLSTLTTIVVVMVATPSNNNTTGSDGIVTINKISTRTPQITTSLLTPALQTDTAPPEEKATTTFPLKITSHTAPITTRTTPITTGKTPITTSTSLSLTVEPYTPCSKNHTTRVFAGNGTVSSPGYPMDYPPNMCRTWIFWTSPGKSVVLKLLHLEVEEFRSCAFDNVTIVVDGKRPGQTFCGGGKSAYSPRPPPSTFTGDTTVQVTMKTDNNHQDKGIKLRYSSVPDRG</sequence>
<dbReference type="AlphaFoldDB" id="A0A8K0ABF7"/>
<evidence type="ECO:0000256" key="4">
    <source>
        <dbReference type="SAM" id="MobiDB-lite"/>
    </source>
</evidence>
<feature type="domain" description="CUB" evidence="6">
    <location>
        <begin position="122"/>
        <end position="242"/>
    </location>
</feature>
<evidence type="ECO:0000256" key="5">
    <source>
        <dbReference type="SAM" id="Phobius"/>
    </source>
</evidence>
<proteinExistence type="predicted"/>
<protein>
    <submittedName>
        <fullName evidence="7">BMP1 protein</fullName>
    </submittedName>
</protein>
<keyword evidence="5" id="KW-1133">Transmembrane helix</keyword>
<dbReference type="PANTHER" id="PTHR24251">
    <property type="entry name" value="OVOCHYMASE-RELATED"/>
    <property type="match status" value="1"/>
</dbReference>
<evidence type="ECO:0000256" key="3">
    <source>
        <dbReference type="PROSITE-ProRule" id="PRU00059"/>
    </source>
</evidence>
<dbReference type="EMBL" id="OV696693">
    <property type="protein sequence ID" value="CAH1271370.1"/>
    <property type="molecule type" value="Genomic_DNA"/>
</dbReference>
<keyword evidence="5" id="KW-0812">Transmembrane</keyword>
<dbReference type="CDD" id="cd00041">
    <property type="entry name" value="CUB"/>
    <property type="match status" value="1"/>
</dbReference>
<dbReference type="PROSITE" id="PS01180">
    <property type="entry name" value="CUB"/>
    <property type="match status" value="1"/>
</dbReference>
<dbReference type="SUPFAM" id="SSF49854">
    <property type="entry name" value="Spermadhesin, CUB domain"/>
    <property type="match status" value="1"/>
</dbReference>
<evidence type="ECO:0000313" key="8">
    <source>
        <dbReference type="Proteomes" id="UP000838412"/>
    </source>
</evidence>
<feature type="transmembrane region" description="Helical" evidence="5">
    <location>
        <begin position="7"/>
        <end position="31"/>
    </location>
</feature>
<evidence type="ECO:0000256" key="2">
    <source>
        <dbReference type="ARBA" id="ARBA00023157"/>
    </source>
</evidence>
<reference evidence="7" key="1">
    <citation type="submission" date="2022-01" db="EMBL/GenBank/DDBJ databases">
        <authorList>
            <person name="Braso-Vives M."/>
        </authorList>
    </citation>
    <scope>NUCLEOTIDE SEQUENCE</scope>
</reference>
<dbReference type="InterPro" id="IPR035914">
    <property type="entry name" value="Sperma_CUB_dom_sf"/>
</dbReference>
<evidence type="ECO:0000313" key="7">
    <source>
        <dbReference type="EMBL" id="CAH1271370.1"/>
    </source>
</evidence>
<organism evidence="7 8">
    <name type="scientific">Branchiostoma lanceolatum</name>
    <name type="common">Common lancelet</name>
    <name type="synonym">Amphioxus lanceolatum</name>
    <dbReference type="NCBI Taxonomy" id="7740"/>
    <lineage>
        <taxon>Eukaryota</taxon>
        <taxon>Metazoa</taxon>
        <taxon>Chordata</taxon>
        <taxon>Cephalochordata</taxon>
        <taxon>Leptocardii</taxon>
        <taxon>Amphioxiformes</taxon>
        <taxon>Branchiostomatidae</taxon>
        <taxon>Branchiostoma</taxon>
    </lineage>
</organism>